<organism evidence="2 3">
    <name type="scientific">Bacteroides parvus</name>
    <dbReference type="NCBI Taxonomy" id="2763025"/>
    <lineage>
        <taxon>Bacteria</taxon>
        <taxon>Pseudomonadati</taxon>
        <taxon>Bacteroidota</taxon>
        <taxon>Bacteroidia</taxon>
        <taxon>Bacteroidales</taxon>
        <taxon>Bacteroidaceae</taxon>
        <taxon>Bacteroides</taxon>
    </lineage>
</organism>
<evidence type="ECO:0000313" key="2">
    <source>
        <dbReference type="EMBL" id="MBC5591845.1"/>
    </source>
</evidence>
<feature type="transmembrane region" description="Helical" evidence="1">
    <location>
        <begin position="64"/>
        <end position="83"/>
    </location>
</feature>
<keyword evidence="1" id="KW-0472">Membrane</keyword>
<keyword evidence="1" id="KW-1133">Transmembrane helix</keyword>
<dbReference type="EMBL" id="JACOOG010000001">
    <property type="protein sequence ID" value="MBC5591845.1"/>
    <property type="molecule type" value="Genomic_DNA"/>
</dbReference>
<keyword evidence="3" id="KW-1185">Reference proteome</keyword>
<evidence type="ECO:0000256" key="1">
    <source>
        <dbReference type="SAM" id="Phobius"/>
    </source>
</evidence>
<name>A0ABR7C2P8_9BACE</name>
<dbReference type="Pfam" id="PF07922">
    <property type="entry name" value="Glyco_transf_52"/>
    <property type="match status" value="1"/>
</dbReference>
<dbReference type="Gene3D" id="3.40.50.11110">
    <property type="entry name" value="Sialyltransferase, C-terminal GT-B Rossman nucleotide-binding domain"/>
    <property type="match status" value="1"/>
</dbReference>
<proteinExistence type="predicted"/>
<dbReference type="InterPro" id="IPR012477">
    <property type="entry name" value="Glyco_transf_52"/>
</dbReference>
<sequence>METRKYSTICCADSVYGLFLYFLIMNKEIENTHFFFSKRLPKVYRDKLLCNGTLIKLPRTQVRFLHYIAQLYYCLYIPFVFFIKHVQGARVYGFDFLEWTNPIMSLSKEFNVIEDGFGNYTMPQLEQQRFMNSWWRRMLISKVKLFHLPYGLSDTVKNIYLTGIMPIPEVIEDKVCMINIKDIWKSLPVLRRQLILNFFGIDKVELKTNRTVLLLTQCWSEENIMSEKQKIEIYSRIISLCGEKNILLKTHPREKTNYKQLFPDLEVISEPIPFQLLDLLEFHFEVAVTINSTAIFSLSDYTRKIVIIPEEVSRDKLYSLVLKRLDDKEFSIK</sequence>
<accession>A0ABR7C2P8</accession>
<gene>
    <name evidence="2" type="ORF">H8S53_11470</name>
</gene>
<dbReference type="RefSeq" id="WP_186905798.1">
    <property type="nucleotide sequence ID" value="NZ_JACOOG010000001.1"/>
</dbReference>
<evidence type="ECO:0000313" key="3">
    <source>
        <dbReference type="Proteomes" id="UP000600230"/>
    </source>
</evidence>
<dbReference type="Proteomes" id="UP000600230">
    <property type="component" value="Unassembled WGS sequence"/>
</dbReference>
<evidence type="ECO:0008006" key="4">
    <source>
        <dbReference type="Google" id="ProtNLM"/>
    </source>
</evidence>
<comment type="caution">
    <text evidence="2">The sequence shown here is derived from an EMBL/GenBank/DDBJ whole genome shotgun (WGS) entry which is preliminary data.</text>
</comment>
<protein>
    <recommendedName>
        <fullName evidence="4">Glycosyltransferase family 52</fullName>
    </recommendedName>
</protein>
<reference evidence="2 3" key="1">
    <citation type="submission" date="2020-08" db="EMBL/GenBank/DDBJ databases">
        <title>Genome public.</title>
        <authorList>
            <person name="Liu C."/>
            <person name="Sun Q."/>
        </authorList>
    </citation>
    <scope>NUCLEOTIDE SEQUENCE [LARGE SCALE GENOMIC DNA]</scope>
    <source>
        <strain evidence="2 3">NSJ-21</strain>
    </source>
</reference>
<keyword evidence="1" id="KW-0812">Transmembrane</keyword>